<evidence type="ECO:0000256" key="1">
    <source>
        <dbReference type="SAM" id="MobiDB-lite"/>
    </source>
</evidence>
<gene>
    <name evidence="2" type="ORF">ANANG_G00107880</name>
</gene>
<evidence type="ECO:0000313" key="3">
    <source>
        <dbReference type="Proteomes" id="UP001044222"/>
    </source>
</evidence>
<feature type="compositionally biased region" description="Low complexity" evidence="1">
    <location>
        <begin position="94"/>
        <end position="112"/>
    </location>
</feature>
<organism evidence="2 3">
    <name type="scientific">Anguilla anguilla</name>
    <name type="common">European freshwater eel</name>
    <name type="synonym">Muraena anguilla</name>
    <dbReference type="NCBI Taxonomy" id="7936"/>
    <lineage>
        <taxon>Eukaryota</taxon>
        <taxon>Metazoa</taxon>
        <taxon>Chordata</taxon>
        <taxon>Craniata</taxon>
        <taxon>Vertebrata</taxon>
        <taxon>Euteleostomi</taxon>
        <taxon>Actinopterygii</taxon>
        <taxon>Neopterygii</taxon>
        <taxon>Teleostei</taxon>
        <taxon>Anguilliformes</taxon>
        <taxon>Anguillidae</taxon>
        <taxon>Anguilla</taxon>
    </lineage>
</organism>
<dbReference type="EMBL" id="JAFIRN010000005">
    <property type="protein sequence ID" value="KAG5849243.1"/>
    <property type="molecule type" value="Genomic_DNA"/>
</dbReference>
<protein>
    <submittedName>
        <fullName evidence="2">Uncharacterized protein</fullName>
    </submittedName>
</protein>
<feature type="region of interest" description="Disordered" evidence="1">
    <location>
        <begin position="76"/>
        <end position="162"/>
    </location>
</feature>
<accession>A0A9D3MKA9</accession>
<comment type="caution">
    <text evidence="2">The sequence shown here is derived from an EMBL/GenBank/DDBJ whole genome shotgun (WGS) entry which is preliminary data.</text>
</comment>
<proteinExistence type="predicted"/>
<dbReference type="Proteomes" id="UP001044222">
    <property type="component" value="Unassembled WGS sequence"/>
</dbReference>
<feature type="region of interest" description="Disordered" evidence="1">
    <location>
        <begin position="1"/>
        <end position="50"/>
    </location>
</feature>
<sequence>MLTFASPPVASARACCPCSDGGWGSEEEAASPAGHTGVGAEQEPPGGRVTETVTNGLMKETVSLTVDAKTETAVFKSEEEALPNSDVPAKCSATGSPVSDVSPSPTDTPTSGLQKGSMVDSEDKVKSPSEVSNGPLEDVAAMEEPKDQRVPASSEAVANGPV</sequence>
<reference evidence="2" key="1">
    <citation type="submission" date="2021-01" db="EMBL/GenBank/DDBJ databases">
        <title>A chromosome-scale assembly of European eel, Anguilla anguilla.</title>
        <authorList>
            <person name="Henkel C."/>
            <person name="Jong-Raadsen S.A."/>
            <person name="Dufour S."/>
            <person name="Weltzien F.-A."/>
            <person name="Palstra A.P."/>
            <person name="Pelster B."/>
            <person name="Spaink H.P."/>
            <person name="Van Den Thillart G.E."/>
            <person name="Jansen H."/>
            <person name="Zahm M."/>
            <person name="Klopp C."/>
            <person name="Cedric C."/>
            <person name="Louis A."/>
            <person name="Berthelot C."/>
            <person name="Parey E."/>
            <person name="Roest Crollius H."/>
            <person name="Montfort J."/>
            <person name="Robinson-Rechavi M."/>
            <person name="Bucao C."/>
            <person name="Bouchez O."/>
            <person name="Gislard M."/>
            <person name="Lluch J."/>
            <person name="Milhes M."/>
            <person name="Lampietro C."/>
            <person name="Lopez Roques C."/>
            <person name="Donnadieu C."/>
            <person name="Braasch I."/>
            <person name="Desvignes T."/>
            <person name="Postlethwait J."/>
            <person name="Bobe J."/>
            <person name="Guiguen Y."/>
            <person name="Dirks R."/>
        </authorList>
    </citation>
    <scope>NUCLEOTIDE SEQUENCE</scope>
    <source>
        <strain evidence="2">Tag_6206</strain>
        <tissue evidence="2">Liver</tissue>
    </source>
</reference>
<keyword evidence="3" id="KW-1185">Reference proteome</keyword>
<dbReference type="AlphaFoldDB" id="A0A9D3MKA9"/>
<evidence type="ECO:0000313" key="2">
    <source>
        <dbReference type="EMBL" id="KAG5849243.1"/>
    </source>
</evidence>
<name>A0A9D3MKA9_ANGAN</name>